<comment type="caution">
    <text evidence="4">The sequence shown here is derived from an EMBL/GenBank/DDBJ whole genome shotgun (WGS) entry which is preliminary data.</text>
</comment>
<feature type="domain" description="WW" evidence="3">
    <location>
        <begin position="1374"/>
        <end position="1407"/>
    </location>
</feature>
<dbReference type="InterPro" id="IPR013783">
    <property type="entry name" value="Ig-like_fold"/>
</dbReference>
<dbReference type="InterPro" id="IPR036020">
    <property type="entry name" value="WW_dom_sf"/>
</dbReference>
<evidence type="ECO:0000256" key="2">
    <source>
        <dbReference type="SAM" id="MobiDB-lite"/>
    </source>
</evidence>
<dbReference type="InterPro" id="IPR014756">
    <property type="entry name" value="Ig_E-set"/>
</dbReference>
<dbReference type="STRING" id="74557.A0A1W0A245"/>
<dbReference type="Gene3D" id="2.60.40.10">
    <property type="entry name" value="Immunoglobulins"/>
    <property type="match status" value="1"/>
</dbReference>
<dbReference type="InterPro" id="IPR001202">
    <property type="entry name" value="WW_dom"/>
</dbReference>
<name>A0A1W0A245_9STRA</name>
<dbReference type="InterPro" id="IPR039726">
    <property type="entry name" value="Prp40-like"/>
</dbReference>
<feature type="region of interest" description="Disordered" evidence="2">
    <location>
        <begin position="1263"/>
        <end position="1295"/>
    </location>
</feature>
<dbReference type="SUPFAM" id="SSF51045">
    <property type="entry name" value="WW domain"/>
    <property type="match status" value="3"/>
</dbReference>
<dbReference type="GO" id="GO:0005685">
    <property type="term" value="C:U1 snRNP"/>
    <property type="evidence" value="ECO:0007669"/>
    <property type="project" value="TreeGrafter"/>
</dbReference>
<evidence type="ECO:0000313" key="4">
    <source>
        <dbReference type="EMBL" id="OQS04356.1"/>
    </source>
</evidence>
<feature type="domain" description="WW" evidence="3">
    <location>
        <begin position="1334"/>
        <end position="1368"/>
    </location>
</feature>
<accession>A0A1W0A245</accession>
<dbReference type="GO" id="GO:0071004">
    <property type="term" value="C:U2-type prespliceosome"/>
    <property type="evidence" value="ECO:0007669"/>
    <property type="project" value="TreeGrafter"/>
</dbReference>
<dbReference type="GO" id="GO:0003723">
    <property type="term" value="F:RNA binding"/>
    <property type="evidence" value="ECO:0007669"/>
    <property type="project" value="TreeGrafter"/>
</dbReference>
<dbReference type="OrthoDB" id="125363at2759"/>
<keyword evidence="1" id="KW-0175">Coiled coil</keyword>
<proteinExistence type="predicted"/>
<keyword evidence="5" id="KW-1185">Reference proteome</keyword>
<dbReference type="Pfam" id="PF00397">
    <property type="entry name" value="WW"/>
    <property type="match status" value="2"/>
</dbReference>
<dbReference type="EMBL" id="JNBS01000628">
    <property type="protein sequence ID" value="OQS04356.1"/>
    <property type="molecule type" value="Genomic_DNA"/>
</dbReference>
<sequence length="1410" mass="161058">MTEVQKILLDRLVKTLPITLRIRQLNTNYEWILKGIENDTIPLSIYVDLPNELCIGKYTIEPSWNGIEYQQEIEKTLSLWSSWAQHNTFTIYTQAQLLAISSPICYYAAETSLKLSIANWECKSAIVRFSQLHQTNQSHDYTVFVNVGNEYVNVVTPKFTEAGYYNLAVSTNDGVHYTTFESPHLFVYHKPSCEFVSPEYGISRGNTELNLRIVFTHPRADEDHLLVALEDTDFEDHGLIRVRFILNDACLATVNGSISNCRKYIQCRTPKNTAVESFQFSQTEAIALELSLDGELFFPMTPKKPFMYYAPPQLKSYYVTSGPVTGGTYLSIELWNLLPCTLFTRVRFRCPKTFLVKDAPATKQHQSLYSLQCTTPPWIISEDADKDYALVIVEITLNGVDFHTETKRFQLSTNEYFQGYGSSFLYYREPKIYFVTPAYVSTLGGVDVVLHGDALHNYGDRIQVAFSSGKTTRYIDGRVVGASIVCTSPSFIPGLCNVLVSLNAQQFSGHWNGHGDCISNDVDSQVRMFEPPVFTTLVPSSSPLSGGGTMQIYGKNFIETGSIEVRFAAPDIDFEVKVPGRVIEVKRLESIEHGDAFDQSEICRILRALCIPIQKLYADNPYPSVADSIENLENGGSVWHAWTIYLVNLLKQTSKRIVPKQIKTATLLLLFYLSCNTNFAPMLILEGLVPALVEEILYIQHPLVLQASPVVSLSPLCHELNPLIAVDAMRYCVESLVIELTNLRQLDYLIPLGPASMLYILESISLPQTEVDECLIIEPQQPVAPCTESPRNVHDKLARIVAQSTLYQYHLAVRILVVLTMKVLSKANSIERRRLLDDGVIQALSLASTLPQDFGESNTKQEIPNTNDNLNSNAINYERSIDRIANDNIYSFVTQSPRDFGICTVLSIKHAASMARSGLSYFSQEELHKIHREQSLLRSLASKMINSTKEETKFKRLLKDPTYQLFTRSELIIQQLQKPPTPLPSPIHDKIALKSKSPGKQSIAPLQVRLDAVKAPIPMPKVCICPRCEENYVIIMVKHAEDVSQSLVQSFLLLRKGLDASEDFRAWIANQPTKAQREDKIRIEKEHQLALEAAKKQAFELEMAIKAACERENALMILHDKPKESEQERRIRLEEKRRELAAWRAQRELNNALQVEKILHEKQEALERVEMAKHDVSLWIVKKKEAINPAEVEEARINLLRQQIREAKSIQMEEKSMRAEDNRARLHRKYLWEQCELQKALEAKNIARELRCMHVEETQCRQTWHEHDEKAKDDQLNEKLDQRKRLKADERKKRRQQLHPELYSNWKRVYVDKTTFYYENSVTGQTQWETPVLQDPPSGWELIPDASSGKFYYYNSSTGESSWEMPSYTENTVEMDENPWTECLSEDGATYYYNTTTGQSVWSISEQDKS</sequence>
<dbReference type="PANTHER" id="PTHR11864:SF0">
    <property type="entry name" value="PRP40 PRE-MRNA PROCESSING FACTOR 40 HOMOLOG A (YEAST)"/>
    <property type="match status" value="1"/>
</dbReference>
<dbReference type="PANTHER" id="PTHR11864">
    <property type="entry name" value="PRE-MRNA-PROCESSING PROTEIN PRP40"/>
    <property type="match status" value="1"/>
</dbReference>
<dbReference type="SMART" id="SM00456">
    <property type="entry name" value="WW"/>
    <property type="match status" value="3"/>
</dbReference>
<dbReference type="CDD" id="cd00201">
    <property type="entry name" value="WW"/>
    <property type="match status" value="3"/>
</dbReference>
<evidence type="ECO:0000313" key="5">
    <source>
        <dbReference type="Proteomes" id="UP000243217"/>
    </source>
</evidence>
<organism evidence="4 5">
    <name type="scientific">Thraustotheca clavata</name>
    <dbReference type="NCBI Taxonomy" id="74557"/>
    <lineage>
        <taxon>Eukaryota</taxon>
        <taxon>Sar</taxon>
        <taxon>Stramenopiles</taxon>
        <taxon>Oomycota</taxon>
        <taxon>Saprolegniomycetes</taxon>
        <taxon>Saprolegniales</taxon>
        <taxon>Achlyaceae</taxon>
        <taxon>Thraustotheca</taxon>
    </lineage>
</organism>
<gene>
    <name evidence="4" type="ORF">THRCLA_03391</name>
</gene>
<feature type="compositionally biased region" description="Basic and acidic residues" evidence="2">
    <location>
        <begin position="1263"/>
        <end position="1291"/>
    </location>
</feature>
<feature type="domain" description="WW" evidence="3">
    <location>
        <begin position="1300"/>
        <end position="1333"/>
    </location>
</feature>
<dbReference type="Gene3D" id="2.20.70.10">
    <property type="match status" value="2"/>
</dbReference>
<dbReference type="CDD" id="cd00102">
    <property type="entry name" value="IPT"/>
    <property type="match status" value="2"/>
</dbReference>
<dbReference type="PROSITE" id="PS50020">
    <property type="entry name" value="WW_DOMAIN_2"/>
    <property type="match status" value="3"/>
</dbReference>
<evidence type="ECO:0000259" key="3">
    <source>
        <dbReference type="PROSITE" id="PS50020"/>
    </source>
</evidence>
<evidence type="ECO:0000256" key="1">
    <source>
        <dbReference type="SAM" id="Coils"/>
    </source>
</evidence>
<feature type="coiled-coil region" evidence="1">
    <location>
        <begin position="1155"/>
        <end position="1210"/>
    </location>
</feature>
<reference evidence="4 5" key="1">
    <citation type="journal article" date="2014" name="Genome Biol. Evol.">
        <title>The secreted proteins of Achlya hypogyna and Thraustotheca clavata identify the ancestral oomycete secretome and reveal gene acquisitions by horizontal gene transfer.</title>
        <authorList>
            <person name="Misner I."/>
            <person name="Blouin N."/>
            <person name="Leonard G."/>
            <person name="Richards T.A."/>
            <person name="Lane C.E."/>
        </authorList>
    </citation>
    <scope>NUCLEOTIDE SEQUENCE [LARGE SCALE GENOMIC DNA]</scope>
    <source>
        <strain evidence="4 5">ATCC 34112</strain>
    </source>
</reference>
<protein>
    <recommendedName>
        <fullName evidence="3">WW domain-containing protein</fullName>
    </recommendedName>
</protein>
<dbReference type="Proteomes" id="UP000243217">
    <property type="component" value="Unassembled WGS sequence"/>
</dbReference>
<dbReference type="GO" id="GO:0045292">
    <property type="term" value="P:mRNA cis splicing, via spliceosome"/>
    <property type="evidence" value="ECO:0007669"/>
    <property type="project" value="InterPro"/>
</dbReference>
<dbReference type="SUPFAM" id="SSF81296">
    <property type="entry name" value="E set domains"/>
    <property type="match status" value="1"/>
</dbReference>
<dbReference type="PROSITE" id="PS01159">
    <property type="entry name" value="WW_DOMAIN_1"/>
    <property type="match status" value="2"/>
</dbReference>